<name>A0ABV6IFC2_9BURK</name>
<evidence type="ECO:0000313" key="2">
    <source>
        <dbReference type="Proteomes" id="UP001589844"/>
    </source>
</evidence>
<organism evidence="1 2">
    <name type="scientific">Undibacterium danionis</name>
    <dbReference type="NCBI Taxonomy" id="1812100"/>
    <lineage>
        <taxon>Bacteria</taxon>
        <taxon>Pseudomonadati</taxon>
        <taxon>Pseudomonadota</taxon>
        <taxon>Betaproteobacteria</taxon>
        <taxon>Burkholderiales</taxon>
        <taxon>Oxalobacteraceae</taxon>
        <taxon>Undibacterium</taxon>
    </lineage>
</organism>
<dbReference type="RefSeq" id="WP_390212906.1">
    <property type="nucleotide sequence ID" value="NZ_JBHLXJ010000013.1"/>
</dbReference>
<sequence>MRKNGHRARLSLKESIFAKMLRYVSEQHAARNPDFTVKSRRSASTVSDLQQRHVPVLPIPEGFKPKGAMDSARFISALAEASASAANYALPSHLLA</sequence>
<evidence type="ECO:0000313" key="1">
    <source>
        <dbReference type="EMBL" id="MFC0350529.1"/>
    </source>
</evidence>
<comment type="caution">
    <text evidence="1">The sequence shown here is derived from an EMBL/GenBank/DDBJ whole genome shotgun (WGS) entry which is preliminary data.</text>
</comment>
<dbReference type="EMBL" id="JBHLXJ010000013">
    <property type="protein sequence ID" value="MFC0350529.1"/>
    <property type="molecule type" value="Genomic_DNA"/>
</dbReference>
<keyword evidence="2" id="KW-1185">Reference proteome</keyword>
<accession>A0ABV6IFC2</accession>
<gene>
    <name evidence="1" type="ORF">ACFFJH_11970</name>
</gene>
<protein>
    <submittedName>
        <fullName evidence="1">Uncharacterized protein</fullName>
    </submittedName>
</protein>
<reference evidence="1 2" key="1">
    <citation type="submission" date="2024-09" db="EMBL/GenBank/DDBJ databases">
        <authorList>
            <person name="Sun Q."/>
            <person name="Mori K."/>
        </authorList>
    </citation>
    <scope>NUCLEOTIDE SEQUENCE [LARGE SCALE GENOMIC DNA]</scope>
    <source>
        <strain evidence="1 2">CCM 8677</strain>
    </source>
</reference>
<dbReference type="Proteomes" id="UP001589844">
    <property type="component" value="Unassembled WGS sequence"/>
</dbReference>
<proteinExistence type="predicted"/>